<sequence length="145" mass="16873">MAFRCDHLLTWHTTRRSPSASSKRPSKWMLLNSDPCKPTPVSLSTTAPRTPKRSRKPSNPYSTTRKSLTHTTVPFTFVWYLFTMDVIMLWSSSARRCSRLDMMFFKEVMLPLEPFPGWQNVTSLHRGLQALAWLWASLHQYGVMH</sequence>
<feature type="transmembrane region" description="Helical" evidence="2">
    <location>
        <begin position="77"/>
        <end position="94"/>
    </location>
</feature>
<evidence type="ECO:0000313" key="4">
    <source>
        <dbReference type="Proteomes" id="UP001194468"/>
    </source>
</evidence>
<dbReference type="EMBL" id="WHUW01000003">
    <property type="protein sequence ID" value="KAF8449508.1"/>
    <property type="molecule type" value="Genomic_DNA"/>
</dbReference>
<keyword evidence="2" id="KW-1133">Transmembrane helix</keyword>
<keyword evidence="2" id="KW-0812">Transmembrane</keyword>
<dbReference type="Proteomes" id="UP001194468">
    <property type="component" value="Unassembled WGS sequence"/>
</dbReference>
<feature type="region of interest" description="Disordered" evidence="1">
    <location>
        <begin position="35"/>
        <end position="65"/>
    </location>
</feature>
<protein>
    <submittedName>
        <fullName evidence="3">Uncharacterized protein</fullName>
    </submittedName>
</protein>
<accession>A0AAD4C631</accession>
<evidence type="ECO:0000256" key="1">
    <source>
        <dbReference type="SAM" id="MobiDB-lite"/>
    </source>
</evidence>
<evidence type="ECO:0000313" key="3">
    <source>
        <dbReference type="EMBL" id="KAF8449508.1"/>
    </source>
</evidence>
<gene>
    <name evidence="3" type="ORF">L210DRAFT_3757128</name>
</gene>
<proteinExistence type="predicted"/>
<dbReference type="AlphaFoldDB" id="A0AAD4C631"/>
<evidence type="ECO:0000256" key="2">
    <source>
        <dbReference type="SAM" id="Phobius"/>
    </source>
</evidence>
<keyword evidence="2" id="KW-0472">Membrane</keyword>
<comment type="caution">
    <text evidence="3">The sequence shown here is derived from an EMBL/GenBank/DDBJ whole genome shotgun (WGS) entry which is preliminary data.</text>
</comment>
<name>A0AAD4C631_BOLED</name>
<organism evidence="3 4">
    <name type="scientific">Boletus edulis BED1</name>
    <dbReference type="NCBI Taxonomy" id="1328754"/>
    <lineage>
        <taxon>Eukaryota</taxon>
        <taxon>Fungi</taxon>
        <taxon>Dikarya</taxon>
        <taxon>Basidiomycota</taxon>
        <taxon>Agaricomycotina</taxon>
        <taxon>Agaricomycetes</taxon>
        <taxon>Agaricomycetidae</taxon>
        <taxon>Boletales</taxon>
        <taxon>Boletineae</taxon>
        <taxon>Boletaceae</taxon>
        <taxon>Boletoideae</taxon>
        <taxon>Boletus</taxon>
    </lineage>
</organism>
<reference evidence="3" key="1">
    <citation type="submission" date="2019-10" db="EMBL/GenBank/DDBJ databases">
        <authorList>
            <consortium name="DOE Joint Genome Institute"/>
            <person name="Kuo A."/>
            <person name="Miyauchi S."/>
            <person name="Kiss E."/>
            <person name="Drula E."/>
            <person name="Kohler A."/>
            <person name="Sanchez-Garcia M."/>
            <person name="Andreopoulos B."/>
            <person name="Barry K.W."/>
            <person name="Bonito G."/>
            <person name="Buee M."/>
            <person name="Carver A."/>
            <person name="Chen C."/>
            <person name="Cichocki N."/>
            <person name="Clum A."/>
            <person name="Culley D."/>
            <person name="Crous P.W."/>
            <person name="Fauchery L."/>
            <person name="Girlanda M."/>
            <person name="Hayes R."/>
            <person name="Keri Z."/>
            <person name="LaButti K."/>
            <person name="Lipzen A."/>
            <person name="Lombard V."/>
            <person name="Magnuson J."/>
            <person name="Maillard F."/>
            <person name="Morin E."/>
            <person name="Murat C."/>
            <person name="Nolan M."/>
            <person name="Ohm R."/>
            <person name="Pangilinan J."/>
            <person name="Pereira M."/>
            <person name="Perotto S."/>
            <person name="Peter M."/>
            <person name="Riley R."/>
            <person name="Sitrit Y."/>
            <person name="Stielow B."/>
            <person name="Szollosi G."/>
            <person name="Zifcakova L."/>
            <person name="Stursova M."/>
            <person name="Spatafora J.W."/>
            <person name="Tedersoo L."/>
            <person name="Vaario L.-M."/>
            <person name="Yamada A."/>
            <person name="Yan M."/>
            <person name="Wang P."/>
            <person name="Xu J."/>
            <person name="Bruns T."/>
            <person name="Baldrian P."/>
            <person name="Vilgalys R."/>
            <person name="Henrissat B."/>
            <person name="Grigoriev I.V."/>
            <person name="Hibbett D."/>
            <person name="Nagy L.G."/>
            <person name="Martin F.M."/>
        </authorList>
    </citation>
    <scope>NUCLEOTIDE SEQUENCE</scope>
    <source>
        <strain evidence="3">BED1</strain>
    </source>
</reference>
<reference evidence="3" key="2">
    <citation type="journal article" date="2020" name="Nat. Commun.">
        <title>Large-scale genome sequencing of mycorrhizal fungi provides insights into the early evolution of symbiotic traits.</title>
        <authorList>
            <person name="Miyauchi S."/>
            <person name="Kiss E."/>
            <person name="Kuo A."/>
            <person name="Drula E."/>
            <person name="Kohler A."/>
            <person name="Sanchez-Garcia M."/>
            <person name="Morin E."/>
            <person name="Andreopoulos B."/>
            <person name="Barry K.W."/>
            <person name="Bonito G."/>
            <person name="Buee M."/>
            <person name="Carver A."/>
            <person name="Chen C."/>
            <person name="Cichocki N."/>
            <person name="Clum A."/>
            <person name="Culley D."/>
            <person name="Crous P.W."/>
            <person name="Fauchery L."/>
            <person name="Girlanda M."/>
            <person name="Hayes R.D."/>
            <person name="Keri Z."/>
            <person name="LaButti K."/>
            <person name="Lipzen A."/>
            <person name="Lombard V."/>
            <person name="Magnuson J."/>
            <person name="Maillard F."/>
            <person name="Murat C."/>
            <person name="Nolan M."/>
            <person name="Ohm R.A."/>
            <person name="Pangilinan J."/>
            <person name="Pereira M.F."/>
            <person name="Perotto S."/>
            <person name="Peter M."/>
            <person name="Pfister S."/>
            <person name="Riley R."/>
            <person name="Sitrit Y."/>
            <person name="Stielow J.B."/>
            <person name="Szollosi G."/>
            <person name="Zifcakova L."/>
            <person name="Stursova M."/>
            <person name="Spatafora J.W."/>
            <person name="Tedersoo L."/>
            <person name="Vaario L.M."/>
            <person name="Yamada A."/>
            <person name="Yan M."/>
            <person name="Wang P."/>
            <person name="Xu J."/>
            <person name="Bruns T."/>
            <person name="Baldrian P."/>
            <person name="Vilgalys R."/>
            <person name="Dunand C."/>
            <person name="Henrissat B."/>
            <person name="Grigoriev I.V."/>
            <person name="Hibbett D."/>
            <person name="Nagy L.G."/>
            <person name="Martin F.M."/>
        </authorList>
    </citation>
    <scope>NUCLEOTIDE SEQUENCE</scope>
    <source>
        <strain evidence="3">BED1</strain>
    </source>
</reference>
<keyword evidence="4" id="KW-1185">Reference proteome</keyword>